<dbReference type="Proteomes" id="UP000198583">
    <property type="component" value="Unassembled WGS sequence"/>
</dbReference>
<accession>A0A1I6CU01</accession>
<name>A0A1I6CU01_9PSEU</name>
<dbReference type="OrthoDB" id="9801699at2"/>
<dbReference type="EMBL" id="FOYL01000001">
    <property type="protein sequence ID" value="SFQ96715.1"/>
    <property type="molecule type" value="Genomic_DNA"/>
</dbReference>
<evidence type="ECO:0000313" key="4">
    <source>
        <dbReference type="EMBL" id="SFQ96715.1"/>
    </source>
</evidence>
<keyword evidence="5" id="KW-1185">Reference proteome</keyword>
<protein>
    <submittedName>
        <fullName evidence="4">FAD dependent oxidoreductase</fullName>
    </submittedName>
</protein>
<dbReference type="RefSeq" id="WP_093587915.1">
    <property type="nucleotide sequence ID" value="NZ_FOYL01000001.1"/>
</dbReference>
<dbReference type="Gene3D" id="3.40.50.720">
    <property type="entry name" value="NAD(P)-binding Rossmann-like Domain"/>
    <property type="match status" value="1"/>
</dbReference>
<keyword evidence="1" id="KW-0560">Oxidoreductase</keyword>
<evidence type="ECO:0000259" key="3">
    <source>
        <dbReference type="Pfam" id="PF07992"/>
    </source>
</evidence>
<dbReference type="Pfam" id="PF07992">
    <property type="entry name" value="Pyr_redox_2"/>
    <property type="match status" value="1"/>
</dbReference>
<dbReference type="Pfam" id="PF12831">
    <property type="entry name" value="FAD_oxidored"/>
    <property type="match status" value="1"/>
</dbReference>
<gene>
    <name evidence="4" type="ORF">SAMN04488564_101315</name>
</gene>
<sequence>MRVVVVGAGPAGMAAARTAADAGAEVVMVDSEPDAGGQYLRGRARFSHTGVTHLRNTEVWMVEGNTLHLRGPSDRRGESRENEAPSAVAAAPCAATATPSAAAATPSAVAATPSAVPATPSAVPATPSAVTATPSAAAATPSAVPANPRLLHFDALVVATGAYDRPLPFPGWDGPGVITAGAAQALAKQGVTLAERVIVAGTGPFLLPVATALQDLGATLVGVYEASSPTRWLREAKAITANRHKIGELAGYRKVLPRLETRTAVIAKHGDRVTVAKLDSQWRPVSHRTVQADLVCIGYGFLPRTDLLPDASRTDDFYDVDEHQRTSIEHVYAAGEVTGIGGADLAEAEGVIAGAAAAGQEPPRKAVEAVRKGRLFAQALARAHAVQPGWRTWPAPDTTVCRCEKVRLEDLADASSMRELKLTSRVAMGRCQGRICARNAAELTGVPFDGQRRVIAVPIPLGELAALPEEK</sequence>
<dbReference type="GO" id="GO:0016491">
    <property type="term" value="F:oxidoreductase activity"/>
    <property type="evidence" value="ECO:0007669"/>
    <property type="project" value="UniProtKB-KW"/>
</dbReference>
<dbReference type="AlphaFoldDB" id="A0A1I6CU01"/>
<dbReference type="InterPro" id="IPR023753">
    <property type="entry name" value="FAD/NAD-binding_dom"/>
</dbReference>
<feature type="domain" description="FAD/NAD(P)-binding" evidence="3">
    <location>
        <begin position="149"/>
        <end position="350"/>
    </location>
</feature>
<evidence type="ECO:0000256" key="2">
    <source>
        <dbReference type="SAM" id="MobiDB-lite"/>
    </source>
</evidence>
<evidence type="ECO:0000256" key="1">
    <source>
        <dbReference type="ARBA" id="ARBA00023002"/>
    </source>
</evidence>
<dbReference type="SUPFAM" id="SSF51905">
    <property type="entry name" value="FAD/NAD(P)-binding domain"/>
    <property type="match status" value="1"/>
</dbReference>
<dbReference type="PRINTS" id="PR00411">
    <property type="entry name" value="PNDRDTASEI"/>
</dbReference>
<dbReference type="PANTHER" id="PTHR42949">
    <property type="entry name" value="ANAEROBIC GLYCEROL-3-PHOSPHATE DEHYDROGENASE SUBUNIT B"/>
    <property type="match status" value="1"/>
</dbReference>
<organism evidence="4 5">
    <name type="scientific">Lentzea waywayandensis</name>
    <dbReference type="NCBI Taxonomy" id="84724"/>
    <lineage>
        <taxon>Bacteria</taxon>
        <taxon>Bacillati</taxon>
        <taxon>Actinomycetota</taxon>
        <taxon>Actinomycetes</taxon>
        <taxon>Pseudonocardiales</taxon>
        <taxon>Pseudonocardiaceae</taxon>
        <taxon>Lentzea</taxon>
    </lineage>
</organism>
<feature type="compositionally biased region" description="Basic and acidic residues" evidence="2">
    <location>
        <begin position="71"/>
        <end position="83"/>
    </location>
</feature>
<dbReference type="InterPro" id="IPR041854">
    <property type="entry name" value="BFD-like_2Fe2S-bd_dom_sf"/>
</dbReference>
<dbReference type="InterPro" id="IPR036188">
    <property type="entry name" value="FAD/NAD-bd_sf"/>
</dbReference>
<dbReference type="PANTHER" id="PTHR42949:SF3">
    <property type="entry name" value="ANAEROBIC GLYCEROL-3-PHOSPHATE DEHYDROGENASE SUBUNIT B"/>
    <property type="match status" value="1"/>
</dbReference>
<dbReference type="Gene3D" id="1.10.10.1100">
    <property type="entry name" value="BFD-like [2Fe-2S]-binding domain"/>
    <property type="match status" value="1"/>
</dbReference>
<dbReference type="InterPro" id="IPR051691">
    <property type="entry name" value="Metab_Enz_Cyan_OpOx_G3PDH"/>
</dbReference>
<proteinExistence type="predicted"/>
<evidence type="ECO:0000313" key="5">
    <source>
        <dbReference type="Proteomes" id="UP000198583"/>
    </source>
</evidence>
<dbReference type="PRINTS" id="PR00368">
    <property type="entry name" value="FADPNR"/>
</dbReference>
<dbReference type="STRING" id="84724.SAMN04488564_101315"/>
<dbReference type="Gene3D" id="3.50.50.60">
    <property type="entry name" value="FAD/NAD(P)-binding domain"/>
    <property type="match status" value="2"/>
</dbReference>
<reference evidence="5" key="1">
    <citation type="submission" date="2016-10" db="EMBL/GenBank/DDBJ databases">
        <authorList>
            <person name="Varghese N."/>
            <person name="Submissions S."/>
        </authorList>
    </citation>
    <scope>NUCLEOTIDE SEQUENCE [LARGE SCALE GENOMIC DNA]</scope>
    <source>
        <strain evidence="5">DSM 44232</strain>
    </source>
</reference>
<feature type="region of interest" description="Disordered" evidence="2">
    <location>
        <begin position="68"/>
        <end position="91"/>
    </location>
</feature>